<dbReference type="Gene3D" id="3.40.50.150">
    <property type="entry name" value="Vaccinia Virus protein VP39"/>
    <property type="match status" value="1"/>
</dbReference>
<organism evidence="4">
    <name type="scientific">invertebrate metagenome</name>
    <dbReference type="NCBI Taxonomy" id="1711999"/>
    <lineage>
        <taxon>unclassified sequences</taxon>
        <taxon>metagenomes</taxon>
        <taxon>organismal metagenomes</taxon>
    </lineage>
</organism>
<dbReference type="Pfam" id="PF13395">
    <property type="entry name" value="HNH_4"/>
    <property type="match status" value="1"/>
</dbReference>
<feature type="domain" description="HNH nuclease" evidence="3">
    <location>
        <begin position="460"/>
        <end position="501"/>
    </location>
</feature>
<dbReference type="PANTHER" id="PTHR43861">
    <property type="entry name" value="TRANS-ACONITATE 2-METHYLTRANSFERASE-RELATED"/>
    <property type="match status" value="1"/>
</dbReference>
<sequence length="578" mass="65579">MPTKTITQTRNNIIASYSDQAESLVSQYEAIPADSVHLSWKQFLPKVPGLVLDVGAGSGRDAAWFSSMGFDVIAVEPAEKLRKKAQRIHSSSGIQWLDDLLPELNLTISLGYRYDLILVSAVFMHLLTFKDRERAFRKLFGLLKPGGRLVFTLRHGKAPEGRAMSDVNVDEILAFARNHALEVLDFGRSDDAMSRSGVSWSHIVMQLPDDGTGALLVLRHLILLDDKSSTYKLALLRVLVRIADSCRGAVLKRDDEFITLPFGLVALYWLKVYKPLLLDHTFRQHPGNVKCAFAKESFCALGKLGHDLRLGATLSGKRAHILLEALKDARNTIKKMPAYFLTRPDSNEQIFPCTSAPVYKKNRIILDLLFLSTLGEFKVPVNLWDTMTHYACWIEPTIINEWCQIMMGYHERKGDPITFGALYSALIWKNDDRCTADARRIVDRMKTHHQPLDCVWTGSSLLSQQYEIDHCFPYANWYNNDLWNLMPTTKKINGEKSNKLPADVMLLASRDRIIKWWEQGYLNAHYESRFYAEATASLSGIVDRTLPAIFDGVARQRVHLKYEQQMLEWSTGVLSTGV</sequence>
<accession>A0A2H9T628</accession>
<dbReference type="EMBL" id="NSIT01000142">
    <property type="protein sequence ID" value="PJE78677.1"/>
    <property type="molecule type" value="Genomic_DNA"/>
</dbReference>
<dbReference type="Pfam" id="PF08241">
    <property type="entry name" value="Methyltransf_11"/>
    <property type="match status" value="1"/>
</dbReference>
<evidence type="ECO:0000259" key="3">
    <source>
        <dbReference type="Pfam" id="PF13395"/>
    </source>
</evidence>
<evidence type="ECO:0000256" key="1">
    <source>
        <dbReference type="ARBA" id="ARBA00022679"/>
    </source>
</evidence>
<comment type="caution">
    <text evidence="4">The sequence shown here is derived from an EMBL/GenBank/DDBJ whole genome shotgun (WGS) entry which is preliminary data.</text>
</comment>
<dbReference type="PANTHER" id="PTHR43861:SF3">
    <property type="entry name" value="PUTATIVE (AFU_ORTHOLOGUE AFUA_2G14390)-RELATED"/>
    <property type="match status" value="1"/>
</dbReference>
<gene>
    <name evidence="4" type="ORF">CI610_02375</name>
</gene>
<keyword evidence="1" id="KW-0808">Transferase</keyword>
<evidence type="ECO:0000313" key="4">
    <source>
        <dbReference type="EMBL" id="PJE78677.1"/>
    </source>
</evidence>
<name>A0A2H9T628_9ZZZZ</name>
<dbReference type="InterPro" id="IPR003615">
    <property type="entry name" value="HNH_nuc"/>
</dbReference>
<dbReference type="CDD" id="cd02440">
    <property type="entry name" value="AdoMet_MTases"/>
    <property type="match status" value="1"/>
</dbReference>
<protein>
    <recommendedName>
        <fullName evidence="5">Methyltransferase domain-containing protein</fullName>
    </recommendedName>
</protein>
<proteinExistence type="predicted"/>
<dbReference type="InterPro" id="IPR029063">
    <property type="entry name" value="SAM-dependent_MTases_sf"/>
</dbReference>
<dbReference type="GO" id="GO:0008757">
    <property type="term" value="F:S-adenosylmethionine-dependent methyltransferase activity"/>
    <property type="evidence" value="ECO:0007669"/>
    <property type="project" value="InterPro"/>
</dbReference>
<evidence type="ECO:0000259" key="2">
    <source>
        <dbReference type="Pfam" id="PF08241"/>
    </source>
</evidence>
<reference evidence="4" key="1">
    <citation type="journal article" date="2017" name="Appl. Environ. Microbiol.">
        <title>Molecular characterization of an Endozoicomonas-like organism causing infection in king scallop Pecten maximus L.</title>
        <authorList>
            <person name="Cano I."/>
            <person name="van Aerle R."/>
            <person name="Ross S."/>
            <person name="Verner-Jeffreys D.W."/>
            <person name="Paley R.K."/>
            <person name="Rimmer G."/>
            <person name="Ryder D."/>
            <person name="Hooper P."/>
            <person name="Stone D."/>
            <person name="Feist S.W."/>
        </authorList>
    </citation>
    <scope>NUCLEOTIDE SEQUENCE</scope>
</reference>
<dbReference type="AlphaFoldDB" id="A0A2H9T628"/>
<evidence type="ECO:0008006" key="5">
    <source>
        <dbReference type="Google" id="ProtNLM"/>
    </source>
</evidence>
<dbReference type="Gene3D" id="1.10.30.50">
    <property type="match status" value="1"/>
</dbReference>
<feature type="domain" description="Methyltransferase type 11" evidence="2">
    <location>
        <begin position="52"/>
        <end position="151"/>
    </location>
</feature>
<dbReference type="InterPro" id="IPR013216">
    <property type="entry name" value="Methyltransf_11"/>
</dbReference>
<dbReference type="SUPFAM" id="SSF53335">
    <property type="entry name" value="S-adenosyl-L-methionine-dependent methyltransferases"/>
    <property type="match status" value="1"/>
</dbReference>